<dbReference type="EnsemblPlants" id="OPUNC12G15740.1">
    <property type="protein sequence ID" value="OPUNC12G15740.1"/>
    <property type="gene ID" value="OPUNC12G15740"/>
</dbReference>
<feature type="domain" description="DUF1618" evidence="1">
    <location>
        <begin position="196"/>
        <end position="250"/>
    </location>
</feature>
<evidence type="ECO:0000313" key="2">
    <source>
        <dbReference type="EnsemblPlants" id="OPUNC12G15740.1"/>
    </source>
</evidence>
<dbReference type="InterPro" id="IPR011676">
    <property type="entry name" value="DUF1618"/>
</dbReference>
<dbReference type="PANTHER" id="PTHR33074:SF79">
    <property type="entry name" value="EXPRESSED PROTEIN"/>
    <property type="match status" value="1"/>
</dbReference>
<sequence length="363" mass="40830">MEERRGSPEPPLPGWIVLDPCPSDLPEVSYPDVIAAHRGCILLVAAVPFATDPNINFGVGNYYPLDYFVYAALPLRPSLTRLPPCFVGGLLTDPEEDELYMPYHQQRQLFMCNRDVGLLCRRDGADGDGDASQLFTVADITSRSSEEVELCVVRSGESEWSITPLRVRRAMRKLGLDIGEWSNDAVLPLHDRFLCWVDYYQGILVVDPGDGSPEQFRFIPLPKRVRDGSSHLFIQSYCADPVRCVCVTVGEQEEERLAGEEEDHLGGVVQRTANHVLPFHLNLHASDQQEDMYSDGDDAMEQVLQNNGGHNHDAFPFDLNFNAYEEHLQMHAGNDDAMEQLLEINGGDNHYAFPFDLNLDTYE</sequence>
<dbReference type="Gramene" id="OPUNC12G15740.1">
    <property type="protein sequence ID" value="OPUNC12G15740.1"/>
    <property type="gene ID" value="OPUNC12G15740"/>
</dbReference>
<name>A0A0E0MP53_ORYPU</name>
<proteinExistence type="predicted"/>
<dbReference type="AlphaFoldDB" id="A0A0E0MP53"/>
<dbReference type="Proteomes" id="UP000026962">
    <property type="component" value="Chromosome 12"/>
</dbReference>
<organism evidence="2">
    <name type="scientific">Oryza punctata</name>
    <name type="common">Red rice</name>
    <dbReference type="NCBI Taxonomy" id="4537"/>
    <lineage>
        <taxon>Eukaryota</taxon>
        <taxon>Viridiplantae</taxon>
        <taxon>Streptophyta</taxon>
        <taxon>Embryophyta</taxon>
        <taxon>Tracheophyta</taxon>
        <taxon>Spermatophyta</taxon>
        <taxon>Magnoliopsida</taxon>
        <taxon>Liliopsida</taxon>
        <taxon>Poales</taxon>
        <taxon>Poaceae</taxon>
        <taxon>BOP clade</taxon>
        <taxon>Oryzoideae</taxon>
        <taxon>Oryzeae</taxon>
        <taxon>Oryzinae</taxon>
        <taxon>Oryza</taxon>
    </lineage>
</organism>
<reference evidence="2" key="1">
    <citation type="submission" date="2015-04" db="UniProtKB">
        <authorList>
            <consortium name="EnsemblPlants"/>
        </authorList>
    </citation>
    <scope>IDENTIFICATION</scope>
</reference>
<keyword evidence="3" id="KW-1185">Reference proteome</keyword>
<evidence type="ECO:0000259" key="1">
    <source>
        <dbReference type="Pfam" id="PF07762"/>
    </source>
</evidence>
<dbReference type="PANTHER" id="PTHR33074">
    <property type="entry name" value="EXPRESSED PROTEIN-RELATED"/>
    <property type="match status" value="1"/>
</dbReference>
<protein>
    <recommendedName>
        <fullName evidence="1">DUF1618 domain-containing protein</fullName>
    </recommendedName>
</protein>
<reference evidence="2" key="2">
    <citation type="submission" date="2018-05" db="EMBL/GenBank/DDBJ databases">
        <title>OpunRS2 (Oryza punctata Reference Sequence Version 2).</title>
        <authorList>
            <person name="Zhang J."/>
            <person name="Kudrna D."/>
            <person name="Lee S."/>
            <person name="Talag J."/>
            <person name="Welchert J."/>
            <person name="Wing R.A."/>
        </authorList>
    </citation>
    <scope>NUCLEOTIDE SEQUENCE [LARGE SCALE GENOMIC DNA]</scope>
</reference>
<dbReference type="eggNOG" id="ENOG502R3BN">
    <property type="taxonomic scope" value="Eukaryota"/>
</dbReference>
<evidence type="ECO:0000313" key="3">
    <source>
        <dbReference type="Proteomes" id="UP000026962"/>
    </source>
</evidence>
<accession>A0A0E0MP53</accession>
<dbReference type="Pfam" id="PF07762">
    <property type="entry name" value="DUF1618"/>
    <property type="match status" value="1"/>
</dbReference>
<dbReference type="HOGENOM" id="CLU_763734_0_0_1"/>